<feature type="chain" id="PRO_5035425905" description="Integrase catalytic domain-containing protein" evidence="1">
    <location>
        <begin position="21"/>
        <end position="606"/>
    </location>
</feature>
<keyword evidence="1" id="KW-0732">Signal</keyword>
<dbReference type="InterPro" id="IPR001584">
    <property type="entry name" value="Integrase_cat-core"/>
</dbReference>
<dbReference type="AlphaFoldDB" id="A0A8K0FXN4"/>
<comment type="caution">
    <text evidence="3">The sequence shown here is derived from an EMBL/GenBank/DDBJ whole genome shotgun (WGS) entry which is preliminary data.</text>
</comment>
<dbReference type="InterPro" id="IPR036397">
    <property type="entry name" value="RNaseH_sf"/>
</dbReference>
<organism evidence="3 4">
    <name type="scientific">Ignelater luminosus</name>
    <name type="common">Cucubano</name>
    <name type="synonym">Pyrophorus luminosus</name>
    <dbReference type="NCBI Taxonomy" id="2038154"/>
    <lineage>
        <taxon>Eukaryota</taxon>
        <taxon>Metazoa</taxon>
        <taxon>Ecdysozoa</taxon>
        <taxon>Arthropoda</taxon>
        <taxon>Hexapoda</taxon>
        <taxon>Insecta</taxon>
        <taxon>Pterygota</taxon>
        <taxon>Neoptera</taxon>
        <taxon>Endopterygota</taxon>
        <taxon>Coleoptera</taxon>
        <taxon>Polyphaga</taxon>
        <taxon>Elateriformia</taxon>
        <taxon>Elateroidea</taxon>
        <taxon>Elateridae</taxon>
        <taxon>Agrypninae</taxon>
        <taxon>Pyrophorini</taxon>
        <taxon>Ignelater</taxon>
    </lineage>
</organism>
<dbReference type="InterPro" id="IPR040676">
    <property type="entry name" value="DUF5641"/>
</dbReference>
<keyword evidence="4" id="KW-1185">Reference proteome</keyword>
<gene>
    <name evidence="3" type="ORF">ILUMI_25845</name>
</gene>
<dbReference type="SUPFAM" id="SSF53098">
    <property type="entry name" value="Ribonuclease H-like"/>
    <property type="match status" value="1"/>
</dbReference>
<evidence type="ECO:0000313" key="4">
    <source>
        <dbReference type="Proteomes" id="UP000801492"/>
    </source>
</evidence>
<protein>
    <recommendedName>
        <fullName evidence="2">Integrase catalytic domain-containing protein</fullName>
    </recommendedName>
</protein>
<evidence type="ECO:0000313" key="3">
    <source>
        <dbReference type="EMBL" id="KAF2880332.1"/>
    </source>
</evidence>
<dbReference type="Gene3D" id="3.30.420.10">
    <property type="entry name" value="Ribonuclease H-like superfamily/Ribonuclease H"/>
    <property type="match status" value="1"/>
</dbReference>
<dbReference type="InterPro" id="IPR012337">
    <property type="entry name" value="RNaseH-like_sf"/>
</dbReference>
<dbReference type="PROSITE" id="PS50994">
    <property type="entry name" value="INTEGRASE"/>
    <property type="match status" value="1"/>
</dbReference>
<name>A0A8K0FXN4_IGNLU</name>
<dbReference type="InterPro" id="IPR008042">
    <property type="entry name" value="Retrotrans_Pao"/>
</dbReference>
<dbReference type="GO" id="GO:0003676">
    <property type="term" value="F:nucleic acid binding"/>
    <property type="evidence" value="ECO:0007669"/>
    <property type="project" value="InterPro"/>
</dbReference>
<reference evidence="3" key="1">
    <citation type="submission" date="2019-08" db="EMBL/GenBank/DDBJ databases">
        <title>The genome of the North American firefly Photinus pyralis.</title>
        <authorList>
            <consortium name="Photinus pyralis genome working group"/>
            <person name="Fallon T.R."/>
            <person name="Sander Lower S.E."/>
            <person name="Weng J.-K."/>
        </authorList>
    </citation>
    <scope>NUCLEOTIDE SEQUENCE</scope>
    <source>
        <strain evidence="3">TRF0915ILg1</strain>
        <tissue evidence="3">Whole body</tissue>
    </source>
</reference>
<sequence>MGLVSPCIILIKILIQKLWSLKLTWDERVPADLEQIWLKFKDNLVSLNQLKVTRHVVCKNATIVEIHGFCDASCVAYAASVYLHSIDNHGNVHVHLISSKTKVAPLKQKLTVLKLELSEALLLVRFTNKIINAFTLKGLNCFMWSDSQIVLAWIKTNPKLLPRFEANRIAEIQKLSQDYIWSYVNTKNNPADIATRGLLPNLIVHCDLWWFGPQLLKSNKLLSNHKTLPKHNKLISLAPFVDEYGILRVGGRLHHSHLGFNSKHPILLDGRHPFTRLIIEYEHKKLLHAGPQLLLATIRQTYWPTSEDRVAITSPFYNTGIDYGGPFYLKDKKGRAIHLEIVTDLTTDSFIATLRRFCARRGKPSCIHSDNATTFVGAQKELKVLYNFLTRSEYQIADICANDHINWKFIPPRAPHFGGIWESAIKSCKHHLLRVIGRTHLTYEEFHTVLVQIEAILNSRPMYSLSSDPNDFLPLTPSHFLIGKPLILAPDPDLSEMKLNKLSRIQLLQNMNQDFWKAWSREYFSSIQRRNKCSSLPVHDINIGNLVLIKEDNLPPCKWLTGRIIDLHPGSDKVVCVVTVKTAYGVLKCSITKLCLLPLPKTNNDK</sequence>
<dbReference type="Proteomes" id="UP000801492">
    <property type="component" value="Unassembled WGS sequence"/>
</dbReference>
<dbReference type="PANTHER" id="PTHR47331:SF1">
    <property type="entry name" value="GAG-LIKE PROTEIN"/>
    <property type="match status" value="1"/>
</dbReference>
<evidence type="ECO:0000256" key="1">
    <source>
        <dbReference type="SAM" id="SignalP"/>
    </source>
</evidence>
<accession>A0A8K0FXN4</accession>
<feature type="signal peptide" evidence="1">
    <location>
        <begin position="1"/>
        <end position="20"/>
    </location>
</feature>
<feature type="domain" description="Integrase catalytic" evidence="2">
    <location>
        <begin position="300"/>
        <end position="485"/>
    </location>
</feature>
<dbReference type="PANTHER" id="PTHR47331">
    <property type="entry name" value="PHD-TYPE DOMAIN-CONTAINING PROTEIN"/>
    <property type="match status" value="1"/>
</dbReference>
<evidence type="ECO:0000259" key="2">
    <source>
        <dbReference type="PROSITE" id="PS50994"/>
    </source>
</evidence>
<dbReference type="Pfam" id="PF05380">
    <property type="entry name" value="Peptidase_A17"/>
    <property type="match status" value="1"/>
</dbReference>
<dbReference type="EMBL" id="VTPC01090983">
    <property type="protein sequence ID" value="KAF2880332.1"/>
    <property type="molecule type" value="Genomic_DNA"/>
</dbReference>
<proteinExistence type="predicted"/>
<dbReference type="OrthoDB" id="6766792at2759"/>
<dbReference type="GO" id="GO:0015074">
    <property type="term" value="P:DNA integration"/>
    <property type="evidence" value="ECO:0007669"/>
    <property type="project" value="InterPro"/>
</dbReference>
<dbReference type="Pfam" id="PF18701">
    <property type="entry name" value="DUF5641"/>
    <property type="match status" value="1"/>
</dbReference>